<dbReference type="EMBL" id="BARU01049578">
    <property type="protein sequence ID" value="GAH94513.1"/>
    <property type="molecule type" value="Genomic_DNA"/>
</dbReference>
<evidence type="ECO:0000313" key="1">
    <source>
        <dbReference type="EMBL" id="GAH94513.1"/>
    </source>
</evidence>
<dbReference type="GO" id="GO:0008483">
    <property type="term" value="F:transaminase activity"/>
    <property type="evidence" value="ECO:0007669"/>
    <property type="project" value="TreeGrafter"/>
</dbReference>
<name>X1LK74_9ZZZZ</name>
<gene>
    <name evidence="1" type="ORF">S03H2_72886</name>
</gene>
<protein>
    <submittedName>
        <fullName evidence="1">Uncharacterized protein</fullName>
    </submittedName>
</protein>
<dbReference type="GO" id="GO:0030170">
    <property type="term" value="F:pyridoxal phosphate binding"/>
    <property type="evidence" value="ECO:0007669"/>
    <property type="project" value="TreeGrafter"/>
</dbReference>
<reference evidence="1" key="1">
    <citation type="journal article" date="2014" name="Front. Microbiol.">
        <title>High frequency of phylogenetically diverse reductive dehalogenase-homologous genes in deep subseafloor sedimentary metagenomes.</title>
        <authorList>
            <person name="Kawai M."/>
            <person name="Futagami T."/>
            <person name="Toyoda A."/>
            <person name="Takaki Y."/>
            <person name="Nishi S."/>
            <person name="Hori S."/>
            <person name="Arai W."/>
            <person name="Tsubouchi T."/>
            <person name="Morono Y."/>
            <person name="Uchiyama I."/>
            <person name="Ito T."/>
            <person name="Fujiyama A."/>
            <person name="Inagaki F."/>
            <person name="Takami H."/>
        </authorList>
    </citation>
    <scope>NUCLEOTIDE SEQUENCE</scope>
    <source>
        <strain evidence="1">Expedition CK06-06</strain>
    </source>
</reference>
<dbReference type="PANTHER" id="PTHR30244:SF34">
    <property type="entry name" value="DTDP-4-AMINO-4,6-DIDEOXYGALACTOSE TRANSAMINASE"/>
    <property type="match status" value="1"/>
</dbReference>
<dbReference type="AlphaFoldDB" id="X1LK74"/>
<dbReference type="InterPro" id="IPR000653">
    <property type="entry name" value="DegT/StrS_aminotransferase"/>
</dbReference>
<dbReference type="PANTHER" id="PTHR30244">
    <property type="entry name" value="TRANSAMINASE"/>
    <property type="match status" value="1"/>
</dbReference>
<feature type="non-terminal residue" evidence="1">
    <location>
        <position position="1"/>
    </location>
</feature>
<dbReference type="Pfam" id="PF01041">
    <property type="entry name" value="DegT_DnrJ_EryC1"/>
    <property type="match status" value="1"/>
</dbReference>
<dbReference type="GO" id="GO:0000271">
    <property type="term" value="P:polysaccharide biosynthetic process"/>
    <property type="evidence" value="ECO:0007669"/>
    <property type="project" value="TreeGrafter"/>
</dbReference>
<dbReference type="InterPro" id="IPR015421">
    <property type="entry name" value="PyrdxlP-dep_Trfase_major"/>
</dbReference>
<feature type="non-terminal residue" evidence="1">
    <location>
        <position position="41"/>
    </location>
</feature>
<dbReference type="InterPro" id="IPR015424">
    <property type="entry name" value="PyrdxlP-dep_Trfase"/>
</dbReference>
<sequence>ANLKAIQEIAKENDLVIIEDACHALGATYKGRKIGSISDMT</sequence>
<comment type="caution">
    <text evidence="1">The sequence shown here is derived from an EMBL/GenBank/DDBJ whole genome shotgun (WGS) entry which is preliminary data.</text>
</comment>
<dbReference type="SUPFAM" id="SSF53383">
    <property type="entry name" value="PLP-dependent transferases"/>
    <property type="match status" value="1"/>
</dbReference>
<organism evidence="1">
    <name type="scientific">marine sediment metagenome</name>
    <dbReference type="NCBI Taxonomy" id="412755"/>
    <lineage>
        <taxon>unclassified sequences</taxon>
        <taxon>metagenomes</taxon>
        <taxon>ecological metagenomes</taxon>
    </lineage>
</organism>
<dbReference type="Gene3D" id="3.40.640.10">
    <property type="entry name" value="Type I PLP-dependent aspartate aminotransferase-like (Major domain)"/>
    <property type="match status" value="1"/>
</dbReference>
<proteinExistence type="predicted"/>
<accession>X1LK74</accession>